<dbReference type="Gene3D" id="1.25.40.10">
    <property type="entry name" value="Tetratricopeptide repeat domain"/>
    <property type="match status" value="2"/>
</dbReference>
<proteinExistence type="predicted"/>
<dbReference type="EMBL" id="JAPWGY010000011">
    <property type="protein sequence ID" value="MCZ4282804.1"/>
    <property type="molecule type" value="Genomic_DNA"/>
</dbReference>
<gene>
    <name evidence="2" type="ORF">O4H49_18615</name>
</gene>
<dbReference type="Pfam" id="PF08238">
    <property type="entry name" value="Sel1"/>
    <property type="match status" value="5"/>
</dbReference>
<reference evidence="2" key="1">
    <citation type="submission" date="2022-12" db="EMBL/GenBank/DDBJ databases">
        <title>Bacterial isolates from different developmental stages of Nematostella vectensis.</title>
        <authorList>
            <person name="Fraune S."/>
        </authorList>
    </citation>
    <scope>NUCLEOTIDE SEQUENCE</scope>
    <source>
        <strain evidence="2">G21630-S1</strain>
    </source>
</reference>
<keyword evidence="1" id="KW-0732">Signal</keyword>
<dbReference type="InterPro" id="IPR006597">
    <property type="entry name" value="Sel1-like"/>
</dbReference>
<keyword evidence="3" id="KW-1185">Reference proteome</keyword>
<evidence type="ECO:0000313" key="2">
    <source>
        <dbReference type="EMBL" id="MCZ4282804.1"/>
    </source>
</evidence>
<dbReference type="InterPro" id="IPR050767">
    <property type="entry name" value="Sel1_AlgK"/>
</dbReference>
<dbReference type="PANTHER" id="PTHR11102">
    <property type="entry name" value="SEL-1-LIKE PROTEIN"/>
    <property type="match status" value="1"/>
</dbReference>
<comment type="caution">
    <text evidence="2">The sequence shown here is derived from an EMBL/GenBank/DDBJ whole genome shotgun (WGS) entry which is preliminary data.</text>
</comment>
<organism evidence="2 3">
    <name type="scientific">Kiloniella laminariae</name>
    <dbReference type="NCBI Taxonomy" id="454162"/>
    <lineage>
        <taxon>Bacteria</taxon>
        <taxon>Pseudomonadati</taxon>
        <taxon>Pseudomonadota</taxon>
        <taxon>Alphaproteobacteria</taxon>
        <taxon>Rhodospirillales</taxon>
        <taxon>Kiloniellaceae</taxon>
        <taxon>Kiloniella</taxon>
    </lineage>
</organism>
<dbReference type="SUPFAM" id="SSF81901">
    <property type="entry name" value="HCP-like"/>
    <property type="match status" value="2"/>
</dbReference>
<name>A0ABT4LNV5_9PROT</name>
<feature type="signal peptide" evidence="1">
    <location>
        <begin position="1"/>
        <end position="29"/>
    </location>
</feature>
<dbReference type="Proteomes" id="UP001069802">
    <property type="component" value="Unassembled WGS sequence"/>
</dbReference>
<dbReference type="RefSeq" id="WP_269424948.1">
    <property type="nucleotide sequence ID" value="NZ_JAPWGY010000011.1"/>
</dbReference>
<evidence type="ECO:0000313" key="3">
    <source>
        <dbReference type="Proteomes" id="UP001069802"/>
    </source>
</evidence>
<sequence length="289" mass="31776">MTISLPSRSCSLAMLALLASLGLSSSAVAQTSDPSACALEIIEDAEQEMTLLGKGQKGDVCAANALGYYYYTQQNYPPALEWWGKAADLGHARAALELAMIHRDGLIPDPDLAEMNHRLQQGAELGQVHAQLELGLNYSEGSGIEKDLGQAMYWFEQAAKQGNPAAQYLLGWYYWTDERGMDDMQGPYASNDDKAAYWTCLSAQQDDPEAQYELSKAYSIGRGNLTADQDQRAAWRQKAADNGSEEALDEIAQLSSHTWYTKLERWGQSLFKPATEASCSDDPRVLQGE</sequence>
<evidence type="ECO:0000256" key="1">
    <source>
        <dbReference type="SAM" id="SignalP"/>
    </source>
</evidence>
<dbReference type="SMART" id="SM00671">
    <property type="entry name" value="SEL1"/>
    <property type="match status" value="5"/>
</dbReference>
<dbReference type="InterPro" id="IPR011990">
    <property type="entry name" value="TPR-like_helical_dom_sf"/>
</dbReference>
<feature type="chain" id="PRO_5046901499" evidence="1">
    <location>
        <begin position="30"/>
        <end position="289"/>
    </location>
</feature>
<dbReference type="PANTHER" id="PTHR11102:SF160">
    <property type="entry name" value="ERAD-ASSOCIATED E3 UBIQUITIN-PROTEIN LIGASE COMPONENT HRD3"/>
    <property type="match status" value="1"/>
</dbReference>
<accession>A0ABT4LNV5</accession>
<protein>
    <submittedName>
        <fullName evidence="2">Tetratricopeptide repeat protein</fullName>
    </submittedName>
</protein>